<dbReference type="RefSeq" id="WP_273577784.1">
    <property type="nucleotide sequence ID" value="NZ_JAQRFO010000001.1"/>
</dbReference>
<organism evidence="1 2">
    <name type="scientific">Xenorhabdus aichiensis</name>
    <dbReference type="NCBI Taxonomy" id="3025874"/>
    <lineage>
        <taxon>Bacteria</taxon>
        <taxon>Pseudomonadati</taxon>
        <taxon>Pseudomonadota</taxon>
        <taxon>Gammaproteobacteria</taxon>
        <taxon>Enterobacterales</taxon>
        <taxon>Morganellaceae</taxon>
        <taxon>Xenorhabdus</taxon>
    </lineage>
</organism>
<comment type="caution">
    <text evidence="1">The sequence shown here is derived from an EMBL/GenBank/DDBJ whole genome shotgun (WGS) entry which is preliminary data.</text>
</comment>
<protein>
    <submittedName>
        <fullName evidence="1">Uncharacterized protein</fullName>
    </submittedName>
</protein>
<proteinExistence type="predicted"/>
<reference evidence="1 2" key="1">
    <citation type="submission" date="2023-02" db="EMBL/GenBank/DDBJ databases">
        <title>Entomopathogenic bacteria.</title>
        <authorList>
            <person name="Machado R.A."/>
        </authorList>
    </citation>
    <scope>NUCLEOTIDE SEQUENCE [LARGE SCALE GENOMIC DNA]</scope>
    <source>
        <strain evidence="1 2">XENO-7</strain>
    </source>
</reference>
<dbReference type="EMBL" id="JAQRFO010000001">
    <property type="protein sequence ID" value="MDC9620109.1"/>
    <property type="molecule type" value="Genomic_DNA"/>
</dbReference>
<sequence>MAVRIEVLISDESGELQYEVFSGAATDEYSHQEYQEALRLAGVIRENLTQHGADIYTHLRTHEQQRTH</sequence>
<gene>
    <name evidence="1" type="ORF">PSI22_00325</name>
</gene>
<evidence type="ECO:0000313" key="1">
    <source>
        <dbReference type="EMBL" id="MDC9620109.1"/>
    </source>
</evidence>
<accession>A0ABT5LXG5</accession>
<name>A0ABT5LXG5_9GAMM</name>
<keyword evidence="2" id="KW-1185">Reference proteome</keyword>
<evidence type="ECO:0000313" key="2">
    <source>
        <dbReference type="Proteomes" id="UP001214757"/>
    </source>
</evidence>
<dbReference type="Proteomes" id="UP001214757">
    <property type="component" value="Unassembled WGS sequence"/>
</dbReference>